<dbReference type="AlphaFoldDB" id="A0A2B4S8Z2"/>
<comment type="caution">
    <text evidence="1">The sequence shown here is derived from an EMBL/GenBank/DDBJ whole genome shotgun (WGS) entry which is preliminary data.</text>
</comment>
<gene>
    <name evidence="1" type="ORF">AWC38_SpisGene8161</name>
</gene>
<reference evidence="2" key="1">
    <citation type="journal article" date="2017" name="bioRxiv">
        <title>Comparative analysis of the genomes of Stylophora pistillata and Acropora digitifera provides evidence for extensive differences between species of corals.</title>
        <authorList>
            <person name="Voolstra C.R."/>
            <person name="Li Y."/>
            <person name="Liew Y.J."/>
            <person name="Baumgarten S."/>
            <person name="Zoccola D."/>
            <person name="Flot J.-F."/>
            <person name="Tambutte S."/>
            <person name="Allemand D."/>
            <person name="Aranda M."/>
        </authorList>
    </citation>
    <scope>NUCLEOTIDE SEQUENCE [LARGE SCALE GENOMIC DNA]</scope>
</reference>
<evidence type="ECO:0000313" key="2">
    <source>
        <dbReference type="Proteomes" id="UP000225706"/>
    </source>
</evidence>
<accession>A0A2B4S8Z2</accession>
<organism evidence="1 2">
    <name type="scientific">Stylophora pistillata</name>
    <name type="common">Smooth cauliflower coral</name>
    <dbReference type="NCBI Taxonomy" id="50429"/>
    <lineage>
        <taxon>Eukaryota</taxon>
        <taxon>Metazoa</taxon>
        <taxon>Cnidaria</taxon>
        <taxon>Anthozoa</taxon>
        <taxon>Hexacorallia</taxon>
        <taxon>Scleractinia</taxon>
        <taxon>Astrocoeniina</taxon>
        <taxon>Pocilloporidae</taxon>
        <taxon>Stylophora</taxon>
    </lineage>
</organism>
<proteinExistence type="predicted"/>
<name>A0A2B4S8Z2_STYPI</name>
<keyword evidence="2" id="KW-1185">Reference proteome</keyword>
<evidence type="ECO:0000313" key="1">
    <source>
        <dbReference type="EMBL" id="PFX27134.1"/>
    </source>
</evidence>
<protein>
    <submittedName>
        <fullName evidence="1">Uncharacterized protein</fullName>
    </submittedName>
</protein>
<sequence>MSRSREPNIDEDDDDEPKSPQFFSSMMILPKLALSYINESLESIARFADADTLQRIVNRVDLYLHDAEELLLDYETRDVVEKRNEIFKAVLEYTKFVVERELSDEKDGHECAHSMETERTERQERLRLEQEKKEQEYEDLLWKLHKDKPYEVFNPAQTHEESVAFWTLRLTLPRNDVSIKYYPENNPNSWKNRLSSFVVLDKDWKVGMSSISLPHESRLKKYLHITPDATRLLTTKRRVYVVLAQQLGVITTYVDLRDIKDKPLDTPHDLLKALFEVERERFILELGKAGVLANKIPTGKFPHLQFDVSFDDALEACTVSAEKIIPDTLSNNDVRDNVYFELRKDLCILLGWVQPKAWFNVVTVKNAENLAFTKRGSVWVETRSDQNIPKRYWSTEENGEMVKFYLHELVRTFINTKRSAYKRGHRHQEPFMCIPL</sequence>
<dbReference type="EMBL" id="LSMT01000110">
    <property type="protein sequence ID" value="PFX27134.1"/>
    <property type="molecule type" value="Genomic_DNA"/>
</dbReference>
<dbReference type="Proteomes" id="UP000225706">
    <property type="component" value="Unassembled WGS sequence"/>
</dbReference>